<proteinExistence type="predicted"/>
<dbReference type="Pfam" id="PF01323">
    <property type="entry name" value="DSBA"/>
    <property type="match status" value="1"/>
</dbReference>
<dbReference type="AlphaFoldDB" id="A0A8H3D9V8"/>
<dbReference type="InterPro" id="IPR001853">
    <property type="entry name" value="DSBA-like_thioredoxin_dom"/>
</dbReference>
<evidence type="ECO:0000259" key="1">
    <source>
        <dbReference type="Pfam" id="PF01323"/>
    </source>
</evidence>
<dbReference type="Gene3D" id="3.40.30.10">
    <property type="entry name" value="Glutaredoxin"/>
    <property type="match status" value="1"/>
</dbReference>
<dbReference type="InterPro" id="IPR036249">
    <property type="entry name" value="Thioredoxin-like_sf"/>
</dbReference>
<gene>
    <name evidence="2" type="ORF">RDB_LOCUS106227</name>
</gene>
<dbReference type="GO" id="GO:0016491">
    <property type="term" value="F:oxidoreductase activity"/>
    <property type="evidence" value="ECO:0007669"/>
    <property type="project" value="InterPro"/>
</dbReference>
<dbReference type="Proteomes" id="UP000663850">
    <property type="component" value="Unassembled WGS sequence"/>
</dbReference>
<feature type="domain" description="DSBA-like thioredoxin" evidence="1">
    <location>
        <begin position="37"/>
        <end position="178"/>
    </location>
</feature>
<organism evidence="2 3">
    <name type="scientific">Rhizoctonia solani</name>
    <dbReference type="NCBI Taxonomy" id="456999"/>
    <lineage>
        <taxon>Eukaryota</taxon>
        <taxon>Fungi</taxon>
        <taxon>Dikarya</taxon>
        <taxon>Basidiomycota</taxon>
        <taxon>Agaricomycotina</taxon>
        <taxon>Agaricomycetes</taxon>
        <taxon>Cantharellales</taxon>
        <taxon>Ceratobasidiaceae</taxon>
        <taxon>Rhizoctonia</taxon>
    </lineage>
</organism>
<name>A0A8H3D9V8_9AGAM</name>
<dbReference type="EMBL" id="CAJMWZ010005778">
    <property type="protein sequence ID" value="CAE6510873.1"/>
    <property type="molecule type" value="Genomic_DNA"/>
</dbReference>
<accession>A0A8H3D9V8</accession>
<sequence length="209" mass="23846">MDVLPTQQSYLRLRYPSTRMSSYTKGRVVTLTVTGAVVCPWSYIATLELRKAIARAYTNRLPLRFQIEYRPFECKFLLHDPTDWEKVEAQGRATGIHSTLTCRAQKLGATLRGQSNARLKSASASRLLLYAYQTGGQNAQQALLTELFRAQHEKDEDIDDFEILADYCERAGIMSREEAIIDNKWSLVGAQSSEVYYQIFYKLSQGKDL</sequence>
<dbReference type="SUPFAM" id="SSF52833">
    <property type="entry name" value="Thioredoxin-like"/>
    <property type="match status" value="1"/>
</dbReference>
<evidence type="ECO:0000313" key="2">
    <source>
        <dbReference type="EMBL" id="CAE6510873.1"/>
    </source>
</evidence>
<evidence type="ECO:0000313" key="3">
    <source>
        <dbReference type="Proteomes" id="UP000663850"/>
    </source>
</evidence>
<protein>
    <recommendedName>
        <fullName evidence="1">DSBA-like thioredoxin domain-containing protein</fullName>
    </recommendedName>
</protein>
<reference evidence="2" key="1">
    <citation type="submission" date="2021-01" db="EMBL/GenBank/DDBJ databases">
        <authorList>
            <person name="Kaushik A."/>
        </authorList>
    </citation>
    <scope>NUCLEOTIDE SEQUENCE</scope>
    <source>
        <strain evidence="2">Type strain: AG8-Rh-89/</strain>
    </source>
</reference>
<dbReference type="PANTHER" id="PTHR13887">
    <property type="entry name" value="GLUTATHIONE S-TRANSFERASE KAPPA"/>
    <property type="match status" value="1"/>
</dbReference>
<comment type="caution">
    <text evidence="2">The sequence shown here is derived from an EMBL/GenBank/DDBJ whole genome shotgun (WGS) entry which is preliminary data.</text>
</comment>
<dbReference type="PANTHER" id="PTHR13887:SF41">
    <property type="entry name" value="THIOREDOXIN SUPERFAMILY PROTEIN"/>
    <property type="match status" value="1"/>
</dbReference>